<comment type="caution">
    <text evidence="4">The sequence shown here is derived from an EMBL/GenBank/DDBJ whole genome shotgun (WGS) entry which is preliminary data.</text>
</comment>
<accession>A0A3D9HZ23</accession>
<feature type="domain" description="NAD-dependent epimerase/dehydratase" evidence="2">
    <location>
        <begin position="4"/>
        <end position="135"/>
    </location>
</feature>
<evidence type="ECO:0000259" key="3">
    <source>
        <dbReference type="Pfam" id="PF08338"/>
    </source>
</evidence>
<feature type="domain" description="DUF1731" evidence="3">
    <location>
        <begin position="253"/>
        <end position="299"/>
    </location>
</feature>
<dbReference type="AlphaFoldDB" id="A0A3D9HZ23"/>
<reference evidence="4 5" key="1">
    <citation type="submission" date="2018-07" db="EMBL/GenBank/DDBJ databases">
        <title>Genomic Encyclopedia of Type Strains, Phase III (KMG-III): the genomes of soil and plant-associated and newly described type strains.</title>
        <authorList>
            <person name="Whitman W."/>
        </authorList>
    </citation>
    <scope>NUCLEOTIDE SEQUENCE [LARGE SCALE GENOMIC DNA]</scope>
    <source>
        <strain evidence="4 5">CECT 8236</strain>
    </source>
</reference>
<dbReference type="Proteomes" id="UP000256869">
    <property type="component" value="Unassembled WGS sequence"/>
</dbReference>
<organism evidence="4 5">
    <name type="scientific">Cohnella lupini</name>
    <dbReference type="NCBI Taxonomy" id="1294267"/>
    <lineage>
        <taxon>Bacteria</taxon>
        <taxon>Bacillati</taxon>
        <taxon>Bacillota</taxon>
        <taxon>Bacilli</taxon>
        <taxon>Bacillales</taxon>
        <taxon>Paenibacillaceae</taxon>
        <taxon>Cohnella</taxon>
    </lineage>
</organism>
<dbReference type="InterPro" id="IPR036291">
    <property type="entry name" value="NAD(P)-bd_dom_sf"/>
</dbReference>
<dbReference type="SUPFAM" id="SSF51735">
    <property type="entry name" value="NAD(P)-binding Rossmann-fold domains"/>
    <property type="match status" value="1"/>
</dbReference>
<dbReference type="NCBIfam" id="TIGR01777">
    <property type="entry name" value="yfcH"/>
    <property type="match status" value="1"/>
</dbReference>
<evidence type="ECO:0008006" key="6">
    <source>
        <dbReference type="Google" id="ProtNLM"/>
    </source>
</evidence>
<dbReference type="PANTHER" id="PTHR11092:SF0">
    <property type="entry name" value="EPIMERASE FAMILY PROTEIN SDR39U1"/>
    <property type="match status" value="1"/>
</dbReference>
<dbReference type="CDD" id="cd05242">
    <property type="entry name" value="SDR_a8"/>
    <property type="match status" value="1"/>
</dbReference>
<dbReference type="EMBL" id="QRDY01000021">
    <property type="protein sequence ID" value="RED54762.1"/>
    <property type="molecule type" value="Genomic_DNA"/>
</dbReference>
<comment type="similarity">
    <text evidence="1">Belongs to the NAD(P)-dependent epimerase/dehydratase family. SDR39U1 subfamily.</text>
</comment>
<sequence>MRLLLCGGTGFIGKALTHALLSRGDEVWIVTRKKFVKPDFDTALPHPQYVTWAEWSADPERLNGIDGIVNLTGESINQRWTDNAKERILSSRIEAANRIADNLKRMDSPPRVVVNASGISLYGHSGDRVFDESSPVMPADFLGTTVVKWEAAADEIPAQRLVKLRIGLVCARNGGAFSLIRLPYRLFGGGRIGDGKQGLPWIHLQDMVSLILFCLDNPSISGPVNAVAPDPVSNDEFGRILGRVTNRPHWFPVPAFMLKSLLGEMSTLVVTGQKALPRKLLDHGYVFAFPKLEEALRDITR</sequence>
<dbReference type="InterPro" id="IPR013549">
    <property type="entry name" value="DUF1731"/>
</dbReference>
<dbReference type="PANTHER" id="PTHR11092">
    <property type="entry name" value="SUGAR NUCLEOTIDE EPIMERASE RELATED"/>
    <property type="match status" value="1"/>
</dbReference>
<evidence type="ECO:0000313" key="4">
    <source>
        <dbReference type="EMBL" id="RED54762.1"/>
    </source>
</evidence>
<dbReference type="RefSeq" id="WP_115995128.1">
    <property type="nucleotide sequence ID" value="NZ_QRDY01000021.1"/>
</dbReference>
<proteinExistence type="inferred from homology"/>
<dbReference type="OrthoDB" id="9801773at2"/>
<protein>
    <recommendedName>
        <fullName evidence="6">TIGR01777 family protein</fullName>
    </recommendedName>
</protein>
<dbReference type="Gene3D" id="3.40.50.720">
    <property type="entry name" value="NAD(P)-binding Rossmann-like Domain"/>
    <property type="match status" value="1"/>
</dbReference>
<dbReference type="Pfam" id="PF08338">
    <property type="entry name" value="DUF1731"/>
    <property type="match status" value="1"/>
</dbReference>
<dbReference type="InterPro" id="IPR010099">
    <property type="entry name" value="SDR39U1"/>
</dbReference>
<dbReference type="InterPro" id="IPR001509">
    <property type="entry name" value="Epimerase_deHydtase"/>
</dbReference>
<evidence type="ECO:0000259" key="2">
    <source>
        <dbReference type="Pfam" id="PF01370"/>
    </source>
</evidence>
<keyword evidence="5" id="KW-1185">Reference proteome</keyword>
<evidence type="ECO:0000313" key="5">
    <source>
        <dbReference type="Proteomes" id="UP000256869"/>
    </source>
</evidence>
<gene>
    <name evidence="4" type="ORF">DFP95_12118</name>
</gene>
<name>A0A3D9HZ23_9BACL</name>
<dbReference type="Pfam" id="PF01370">
    <property type="entry name" value="Epimerase"/>
    <property type="match status" value="1"/>
</dbReference>
<evidence type="ECO:0000256" key="1">
    <source>
        <dbReference type="ARBA" id="ARBA00009353"/>
    </source>
</evidence>